<keyword evidence="3 7" id="KW-0479">Metal-binding</keyword>
<keyword evidence="9" id="KW-0812">Transmembrane</keyword>
<keyword evidence="4 8" id="KW-0560">Oxidoreductase</keyword>
<dbReference type="PANTHER" id="PTHR24287:SF17">
    <property type="entry name" value="P450, PUTATIVE (EUROFUNG)-RELATED"/>
    <property type="match status" value="1"/>
</dbReference>
<evidence type="ECO:0000256" key="7">
    <source>
        <dbReference type="PIRSR" id="PIRSR602401-1"/>
    </source>
</evidence>
<evidence type="ECO:0000256" key="1">
    <source>
        <dbReference type="ARBA" id="ARBA00001971"/>
    </source>
</evidence>
<protein>
    <recommendedName>
        <fullName evidence="12">Cytochrome P450</fullName>
    </recommendedName>
</protein>
<evidence type="ECO:0000256" key="2">
    <source>
        <dbReference type="ARBA" id="ARBA00010617"/>
    </source>
</evidence>
<dbReference type="GO" id="GO:0005506">
    <property type="term" value="F:iron ion binding"/>
    <property type="evidence" value="ECO:0007669"/>
    <property type="project" value="InterPro"/>
</dbReference>
<organism evidence="10 11">
    <name type="scientific">Heterodermia speciosa</name>
    <dbReference type="NCBI Taxonomy" id="116794"/>
    <lineage>
        <taxon>Eukaryota</taxon>
        <taxon>Fungi</taxon>
        <taxon>Dikarya</taxon>
        <taxon>Ascomycota</taxon>
        <taxon>Pezizomycotina</taxon>
        <taxon>Lecanoromycetes</taxon>
        <taxon>OSLEUM clade</taxon>
        <taxon>Lecanoromycetidae</taxon>
        <taxon>Caliciales</taxon>
        <taxon>Physciaceae</taxon>
        <taxon>Heterodermia</taxon>
    </lineage>
</organism>
<evidence type="ECO:0000256" key="8">
    <source>
        <dbReference type="RuleBase" id="RU000461"/>
    </source>
</evidence>
<comment type="caution">
    <text evidence="10">The sequence shown here is derived from an EMBL/GenBank/DDBJ whole genome shotgun (WGS) entry which is preliminary data.</text>
</comment>
<evidence type="ECO:0000256" key="4">
    <source>
        <dbReference type="ARBA" id="ARBA00023002"/>
    </source>
</evidence>
<evidence type="ECO:0000313" key="11">
    <source>
        <dbReference type="Proteomes" id="UP000664521"/>
    </source>
</evidence>
<feature type="transmembrane region" description="Helical" evidence="9">
    <location>
        <begin position="37"/>
        <end position="60"/>
    </location>
</feature>
<accession>A0A8H3J0R6</accession>
<keyword evidence="11" id="KW-1185">Reference proteome</keyword>
<name>A0A8H3J0R6_9LECA</name>
<evidence type="ECO:0000256" key="6">
    <source>
        <dbReference type="ARBA" id="ARBA00023033"/>
    </source>
</evidence>
<dbReference type="Proteomes" id="UP000664521">
    <property type="component" value="Unassembled WGS sequence"/>
</dbReference>
<dbReference type="InterPro" id="IPR036396">
    <property type="entry name" value="Cyt_P450_sf"/>
</dbReference>
<dbReference type="Gene3D" id="1.10.630.10">
    <property type="entry name" value="Cytochrome P450"/>
    <property type="match status" value="1"/>
</dbReference>
<dbReference type="Pfam" id="PF00067">
    <property type="entry name" value="p450"/>
    <property type="match status" value="1"/>
</dbReference>
<dbReference type="CDD" id="cd11063">
    <property type="entry name" value="CYP52"/>
    <property type="match status" value="1"/>
</dbReference>
<sequence>MPSDTLRTKAPVGAFSFFGLVLEVPGALASYPETQAAALAMAWFMTVFLIATGLLFLFGAPLSRKFRTRQNLKSRRGCQLPPSVPQQDPIFGFDLVLQQFRSLREDQRNTSLEKQFLEYGNTFRSKTYSTTRLFTTEPKNLQAVFSTSFSSWGVQPMRLFGFEPFVGKGIMCTDGSFWEHSRALIKPTFAKAQIADLHLSAFALHVQHLIEVLPQDGSTVDLQPLFAKLALDSSTEFLFGESVGVLKSRTVSSAAKSFLEAYNYGQQGVGRRVQLGRWATLKVDRQFQRSCTIAHDFVDAYIRKALLAAQFCEKQDSSSARYVLVRELVKETKDRKEIRNQLLNVFLPAHDATGVALTNVFFHLARHPGVYLKLRREIVAMEDQDVKWTFERIKSLKYLQHVIQETFRLNPVIGTNARMALEDTMLPTGGGESGNGNSPIFVHKGDIVTFSFYALHKRKDLFGEDADTFRPERWETLRPAHWSYLPFGGGPRICPGQQLALTEVGYSIIQIVKAFSAIENRDQVLEFVEHYKLSTESKNGAKVALIA</sequence>
<comment type="similarity">
    <text evidence="2 8">Belongs to the cytochrome P450 family.</text>
</comment>
<evidence type="ECO:0000256" key="3">
    <source>
        <dbReference type="ARBA" id="ARBA00022723"/>
    </source>
</evidence>
<comment type="cofactor">
    <cofactor evidence="1 7">
        <name>heme</name>
        <dbReference type="ChEBI" id="CHEBI:30413"/>
    </cofactor>
</comment>
<proteinExistence type="inferred from homology"/>
<keyword evidence="5 7" id="KW-0408">Iron</keyword>
<dbReference type="InterPro" id="IPR017972">
    <property type="entry name" value="Cyt_P450_CS"/>
</dbReference>
<dbReference type="InterPro" id="IPR002401">
    <property type="entry name" value="Cyt_P450_E_grp-I"/>
</dbReference>
<dbReference type="PANTHER" id="PTHR24287">
    <property type="entry name" value="P450, PUTATIVE (EUROFUNG)-RELATED"/>
    <property type="match status" value="1"/>
</dbReference>
<keyword evidence="9" id="KW-1133">Transmembrane helix</keyword>
<keyword evidence="6 8" id="KW-0503">Monooxygenase</keyword>
<feature type="binding site" description="axial binding residue" evidence="7">
    <location>
        <position position="494"/>
    </location>
    <ligand>
        <name>heme</name>
        <dbReference type="ChEBI" id="CHEBI:30413"/>
    </ligand>
    <ligandPart>
        <name>Fe</name>
        <dbReference type="ChEBI" id="CHEBI:18248"/>
    </ligandPart>
</feature>
<gene>
    <name evidence="10" type="ORF">HETSPECPRED_001115</name>
</gene>
<evidence type="ECO:0000313" key="10">
    <source>
        <dbReference type="EMBL" id="CAF9938572.1"/>
    </source>
</evidence>
<dbReference type="GO" id="GO:0004497">
    <property type="term" value="F:monooxygenase activity"/>
    <property type="evidence" value="ECO:0007669"/>
    <property type="project" value="UniProtKB-KW"/>
</dbReference>
<dbReference type="PRINTS" id="PR00463">
    <property type="entry name" value="EP450I"/>
</dbReference>
<dbReference type="SUPFAM" id="SSF48264">
    <property type="entry name" value="Cytochrome P450"/>
    <property type="match status" value="1"/>
</dbReference>
<dbReference type="OrthoDB" id="1470350at2759"/>
<dbReference type="InterPro" id="IPR047146">
    <property type="entry name" value="Cyt_P450_E_CYP52_fungi"/>
</dbReference>
<dbReference type="GO" id="GO:0020037">
    <property type="term" value="F:heme binding"/>
    <property type="evidence" value="ECO:0007669"/>
    <property type="project" value="InterPro"/>
</dbReference>
<evidence type="ECO:0008006" key="12">
    <source>
        <dbReference type="Google" id="ProtNLM"/>
    </source>
</evidence>
<dbReference type="AlphaFoldDB" id="A0A8H3J0R6"/>
<evidence type="ECO:0000256" key="5">
    <source>
        <dbReference type="ARBA" id="ARBA00023004"/>
    </source>
</evidence>
<dbReference type="EMBL" id="CAJPDS010000115">
    <property type="protein sequence ID" value="CAF9938572.1"/>
    <property type="molecule type" value="Genomic_DNA"/>
</dbReference>
<dbReference type="GO" id="GO:0016705">
    <property type="term" value="F:oxidoreductase activity, acting on paired donors, with incorporation or reduction of molecular oxygen"/>
    <property type="evidence" value="ECO:0007669"/>
    <property type="project" value="InterPro"/>
</dbReference>
<keyword evidence="9" id="KW-0472">Membrane</keyword>
<dbReference type="InterPro" id="IPR001128">
    <property type="entry name" value="Cyt_P450"/>
</dbReference>
<keyword evidence="7 8" id="KW-0349">Heme</keyword>
<reference evidence="10" key="1">
    <citation type="submission" date="2021-03" db="EMBL/GenBank/DDBJ databases">
        <authorList>
            <person name="Tagirdzhanova G."/>
        </authorList>
    </citation>
    <scope>NUCLEOTIDE SEQUENCE</scope>
</reference>
<dbReference type="PRINTS" id="PR00385">
    <property type="entry name" value="P450"/>
</dbReference>
<feature type="transmembrane region" description="Helical" evidence="9">
    <location>
        <begin position="12"/>
        <end position="31"/>
    </location>
</feature>
<dbReference type="PROSITE" id="PS00086">
    <property type="entry name" value="CYTOCHROME_P450"/>
    <property type="match status" value="1"/>
</dbReference>
<evidence type="ECO:0000256" key="9">
    <source>
        <dbReference type="SAM" id="Phobius"/>
    </source>
</evidence>